<organism evidence="1">
    <name type="scientific">Arion vulgaris</name>
    <dbReference type="NCBI Taxonomy" id="1028688"/>
    <lineage>
        <taxon>Eukaryota</taxon>
        <taxon>Metazoa</taxon>
        <taxon>Spiralia</taxon>
        <taxon>Lophotrochozoa</taxon>
        <taxon>Mollusca</taxon>
        <taxon>Gastropoda</taxon>
        <taxon>Heterobranchia</taxon>
        <taxon>Euthyneura</taxon>
        <taxon>Panpulmonata</taxon>
        <taxon>Eupulmonata</taxon>
        <taxon>Stylommatophora</taxon>
        <taxon>Helicina</taxon>
        <taxon>Arionoidea</taxon>
        <taxon>Arionidae</taxon>
        <taxon>Arion</taxon>
    </lineage>
</organism>
<proteinExistence type="predicted"/>
<evidence type="ECO:0000313" key="1">
    <source>
        <dbReference type="EMBL" id="CEK77289.1"/>
    </source>
</evidence>
<name>A0A0B7A8H1_9EUPU</name>
<accession>A0A0B7A8H1</accession>
<dbReference type="AlphaFoldDB" id="A0A0B7A8H1"/>
<dbReference type="EMBL" id="HACG01030424">
    <property type="protein sequence ID" value="CEK77289.1"/>
    <property type="molecule type" value="Transcribed_RNA"/>
</dbReference>
<gene>
    <name evidence="1" type="primary">ORF103870</name>
</gene>
<reference evidence="1" key="1">
    <citation type="submission" date="2014-12" db="EMBL/GenBank/DDBJ databases">
        <title>Insight into the proteome of Arion vulgaris.</title>
        <authorList>
            <person name="Aradska J."/>
            <person name="Bulat T."/>
            <person name="Smidak R."/>
            <person name="Sarate P."/>
            <person name="Gangsoo J."/>
            <person name="Sialana F."/>
            <person name="Bilban M."/>
            <person name="Lubec G."/>
        </authorList>
    </citation>
    <scope>NUCLEOTIDE SEQUENCE</scope>
    <source>
        <tissue evidence="1">Skin</tissue>
    </source>
</reference>
<protein>
    <submittedName>
        <fullName evidence="1">Uncharacterized protein</fullName>
    </submittedName>
</protein>
<sequence length="95" mass="11413">MRCVRTEQQCWLYFAYKRELGYLEMLIDMRSVSTTAMDNQSYADVSSDNRQSRTEMAILFLINFNNWKIMHKRESRIMLLLLCQITNVTRFSTEI</sequence>